<dbReference type="FunFam" id="3.40.50.720:FF:000039">
    <property type="entry name" value="Alcohol dehydrogenase AdhP"/>
    <property type="match status" value="1"/>
</dbReference>
<dbReference type="SMART" id="SM00829">
    <property type="entry name" value="PKS_ER"/>
    <property type="match status" value="1"/>
</dbReference>
<evidence type="ECO:0000256" key="7">
    <source>
        <dbReference type="ARBA" id="ARBA00023002"/>
    </source>
</evidence>
<organism evidence="13 14">
    <name type="scientific">Peterkaempfera bronchialis</name>
    <dbReference type="NCBI Taxonomy" id="2126346"/>
    <lineage>
        <taxon>Bacteria</taxon>
        <taxon>Bacillati</taxon>
        <taxon>Actinomycetota</taxon>
        <taxon>Actinomycetes</taxon>
        <taxon>Kitasatosporales</taxon>
        <taxon>Streptomycetaceae</taxon>
        <taxon>Peterkaempfera</taxon>
    </lineage>
</organism>
<dbReference type="InterPro" id="IPR020843">
    <property type="entry name" value="ER"/>
</dbReference>
<dbReference type="Gene3D" id="3.90.180.10">
    <property type="entry name" value="Medium-chain alcohol dehydrogenases, catalytic domain"/>
    <property type="match status" value="1"/>
</dbReference>
<dbReference type="InterPro" id="IPR011032">
    <property type="entry name" value="GroES-like_sf"/>
</dbReference>
<dbReference type="GO" id="GO:0008270">
    <property type="term" value="F:zinc ion binding"/>
    <property type="evidence" value="ECO:0007669"/>
    <property type="project" value="InterPro"/>
</dbReference>
<name>A0A345SXA1_9ACTN</name>
<feature type="domain" description="Enoyl reductase (ER)" evidence="12">
    <location>
        <begin position="13"/>
        <end position="335"/>
    </location>
</feature>
<dbReference type="EMBL" id="CP031264">
    <property type="protein sequence ID" value="AXI78356.1"/>
    <property type="molecule type" value="Genomic_DNA"/>
</dbReference>
<evidence type="ECO:0000256" key="6">
    <source>
        <dbReference type="ARBA" id="ARBA00022833"/>
    </source>
</evidence>
<evidence type="ECO:0000256" key="10">
    <source>
        <dbReference type="ARBA" id="ARBA00049243"/>
    </source>
</evidence>
<evidence type="ECO:0000256" key="9">
    <source>
        <dbReference type="ARBA" id="ARBA00049164"/>
    </source>
</evidence>
<evidence type="ECO:0000256" key="1">
    <source>
        <dbReference type="ARBA" id="ARBA00001947"/>
    </source>
</evidence>
<proteinExistence type="inferred from homology"/>
<dbReference type="SUPFAM" id="SSF50129">
    <property type="entry name" value="GroES-like"/>
    <property type="match status" value="1"/>
</dbReference>
<accession>A0A345SXA1</accession>
<evidence type="ECO:0000256" key="4">
    <source>
        <dbReference type="ARBA" id="ARBA00016352"/>
    </source>
</evidence>
<keyword evidence="6 11" id="KW-0862">Zinc</keyword>
<comment type="catalytic activity">
    <reaction evidence="9">
        <text>a secondary alcohol + NAD(+) = a ketone + NADH + H(+)</text>
        <dbReference type="Rhea" id="RHEA:10740"/>
        <dbReference type="ChEBI" id="CHEBI:15378"/>
        <dbReference type="ChEBI" id="CHEBI:17087"/>
        <dbReference type="ChEBI" id="CHEBI:35681"/>
        <dbReference type="ChEBI" id="CHEBI:57540"/>
        <dbReference type="ChEBI" id="CHEBI:57945"/>
        <dbReference type="EC" id="1.1.1.1"/>
    </reaction>
</comment>
<sequence>MPSMRVAQVAEPGGRFEIVERELPQPALGHVRIAVEAAGVCHSDEAFVQSTFPGVRFPLVTGHEVAGRIDALGEGVEGWETGERVEVGWFGGNCGHCLPCREGDFINCRNLQVPGWAYDGGYATHMIAPATALARIPDALSAVEAAPLGCAGVTTFSALRSSGARPGDLVAVLGIGGLGHLGVQYAAKLGFETVAVARGRGKEELALQLGADHYIDSSAGDPAGALQALGGAKVVLATAASADAMSAAFDGLAHRGRLIALGAVGDPLRISPSQLISGARSVHGHPSGTAQDVEDTLAFSALSGVRPMTETVPLSEVNDAFARMLSGAARFRMVLLPEGG</sequence>
<evidence type="ECO:0000256" key="2">
    <source>
        <dbReference type="ARBA" id="ARBA00008072"/>
    </source>
</evidence>
<evidence type="ECO:0000256" key="8">
    <source>
        <dbReference type="ARBA" id="ARBA00023027"/>
    </source>
</evidence>
<dbReference type="InterPro" id="IPR002328">
    <property type="entry name" value="ADH_Zn_CS"/>
</dbReference>
<dbReference type="Pfam" id="PF08240">
    <property type="entry name" value="ADH_N"/>
    <property type="match status" value="1"/>
</dbReference>
<dbReference type="Gene3D" id="3.40.50.720">
    <property type="entry name" value="NAD(P)-binding Rossmann-like Domain"/>
    <property type="match status" value="1"/>
</dbReference>
<dbReference type="PROSITE" id="PS00059">
    <property type="entry name" value="ADH_ZINC"/>
    <property type="match status" value="1"/>
</dbReference>
<evidence type="ECO:0000313" key="14">
    <source>
        <dbReference type="Proteomes" id="UP000249340"/>
    </source>
</evidence>
<evidence type="ECO:0000256" key="11">
    <source>
        <dbReference type="RuleBase" id="RU361277"/>
    </source>
</evidence>
<dbReference type="GO" id="GO:0005737">
    <property type="term" value="C:cytoplasm"/>
    <property type="evidence" value="ECO:0007669"/>
    <property type="project" value="TreeGrafter"/>
</dbReference>
<dbReference type="OrthoDB" id="3567264at2"/>
<dbReference type="RefSeq" id="WP_111491779.1">
    <property type="nucleotide sequence ID" value="NZ_CP031264.1"/>
</dbReference>
<dbReference type="InterPro" id="IPR036291">
    <property type="entry name" value="NAD(P)-bd_dom_sf"/>
</dbReference>
<dbReference type="KEGG" id="stri:C7M71_013830"/>
<dbReference type="AlphaFoldDB" id="A0A345SXA1"/>
<keyword evidence="14" id="KW-1185">Reference proteome</keyword>
<dbReference type="PANTHER" id="PTHR42940">
    <property type="entry name" value="ALCOHOL DEHYDROGENASE 1-RELATED"/>
    <property type="match status" value="1"/>
</dbReference>
<evidence type="ECO:0000256" key="3">
    <source>
        <dbReference type="ARBA" id="ARBA00013190"/>
    </source>
</evidence>
<reference evidence="14" key="1">
    <citation type="submission" date="2018-07" db="EMBL/GenBank/DDBJ databases">
        <title>Streptacidiphilus bronchialis DSM 106435 chromosome.</title>
        <authorList>
            <person name="Batra D."/>
            <person name="Gulvik C.A."/>
        </authorList>
    </citation>
    <scope>NUCLEOTIDE SEQUENCE [LARGE SCALE GENOMIC DNA]</scope>
    <source>
        <strain evidence="14">DSM 106435</strain>
    </source>
</reference>
<comment type="similarity">
    <text evidence="2 11">Belongs to the zinc-containing alcohol dehydrogenase family.</text>
</comment>
<dbReference type="EC" id="1.1.1.1" evidence="3"/>
<protein>
    <recommendedName>
        <fullName evidence="4">Alcohol dehydrogenase</fullName>
        <ecNumber evidence="3">1.1.1.1</ecNumber>
    </recommendedName>
</protein>
<comment type="catalytic activity">
    <reaction evidence="10">
        <text>a primary alcohol + NAD(+) = an aldehyde + NADH + H(+)</text>
        <dbReference type="Rhea" id="RHEA:10736"/>
        <dbReference type="ChEBI" id="CHEBI:15378"/>
        <dbReference type="ChEBI" id="CHEBI:15734"/>
        <dbReference type="ChEBI" id="CHEBI:17478"/>
        <dbReference type="ChEBI" id="CHEBI:57540"/>
        <dbReference type="ChEBI" id="CHEBI:57945"/>
        <dbReference type="EC" id="1.1.1.1"/>
    </reaction>
</comment>
<dbReference type="InterPro" id="IPR013154">
    <property type="entry name" value="ADH-like_N"/>
</dbReference>
<keyword evidence="7" id="KW-0560">Oxidoreductase</keyword>
<dbReference type="CDD" id="cd08296">
    <property type="entry name" value="CAD_like"/>
    <property type="match status" value="1"/>
</dbReference>
<keyword evidence="5 11" id="KW-0479">Metal-binding</keyword>
<evidence type="ECO:0000259" key="12">
    <source>
        <dbReference type="SMART" id="SM00829"/>
    </source>
</evidence>
<comment type="cofactor">
    <cofactor evidence="1 11">
        <name>Zn(2+)</name>
        <dbReference type="ChEBI" id="CHEBI:29105"/>
    </cofactor>
</comment>
<dbReference type="PANTHER" id="PTHR42940:SF7">
    <property type="entry name" value="ALCOHOL DEHYDROGENASE-LIKE N-TERMINAL DOMAIN-CONTAINING PROTEIN"/>
    <property type="match status" value="1"/>
</dbReference>
<dbReference type="Proteomes" id="UP000249340">
    <property type="component" value="Chromosome"/>
</dbReference>
<keyword evidence="8" id="KW-0520">NAD</keyword>
<gene>
    <name evidence="13" type="ORF">C7M71_013830</name>
</gene>
<dbReference type="InterPro" id="IPR013149">
    <property type="entry name" value="ADH-like_C"/>
</dbReference>
<evidence type="ECO:0000256" key="5">
    <source>
        <dbReference type="ARBA" id="ARBA00022723"/>
    </source>
</evidence>
<dbReference type="Pfam" id="PF00107">
    <property type="entry name" value="ADH_zinc_N"/>
    <property type="match status" value="1"/>
</dbReference>
<dbReference type="GO" id="GO:0004022">
    <property type="term" value="F:alcohol dehydrogenase (NAD+) activity"/>
    <property type="evidence" value="ECO:0007669"/>
    <property type="project" value="UniProtKB-EC"/>
</dbReference>
<evidence type="ECO:0000313" key="13">
    <source>
        <dbReference type="EMBL" id="AXI78356.1"/>
    </source>
</evidence>
<dbReference type="SUPFAM" id="SSF51735">
    <property type="entry name" value="NAD(P)-binding Rossmann-fold domains"/>
    <property type="match status" value="1"/>
</dbReference>